<reference evidence="2 3" key="1">
    <citation type="submission" date="2019-03" db="EMBL/GenBank/DDBJ databases">
        <title>Nitrincola sp. nov. isolated from an Indian soda lake.</title>
        <authorList>
            <person name="Joshi A."/>
            <person name="Thite S.V."/>
            <person name="Joseph N."/>
            <person name="Dhotre D."/>
            <person name="Moorthy M."/>
            <person name="Shouche Y.S."/>
        </authorList>
    </citation>
    <scope>NUCLEOTIDE SEQUENCE [LARGE SCALE GENOMIC DNA]</scope>
    <source>
        <strain evidence="2 3">MEB193</strain>
    </source>
</reference>
<dbReference type="EMBL" id="SMRS01000001">
    <property type="protein sequence ID" value="KAA0876350.1"/>
    <property type="molecule type" value="Genomic_DNA"/>
</dbReference>
<evidence type="ECO:0000259" key="1">
    <source>
        <dbReference type="PROSITE" id="PS51186"/>
    </source>
</evidence>
<dbReference type="PROSITE" id="PS51186">
    <property type="entry name" value="GNAT"/>
    <property type="match status" value="1"/>
</dbReference>
<dbReference type="SUPFAM" id="SSF55729">
    <property type="entry name" value="Acyl-CoA N-acyltransferases (Nat)"/>
    <property type="match status" value="1"/>
</dbReference>
<dbReference type="Gene3D" id="3.40.630.30">
    <property type="match status" value="1"/>
</dbReference>
<dbReference type="CDD" id="cd04301">
    <property type="entry name" value="NAT_SF"/>
    <property type="match status" value="1"/>
</dbReference>
<dbReference type="InterPro" id="IPR016181">
    <property type="entry name" value="Acyl_CoA_acyltransferase"/>
</dbReference>
<feature type="domain" description="N-acetyltransferase" evidence="1">
    <location>
        <begin position="5"/>
        <end position="125"/>
    </location>
</feature>
<gene>
    <name evidence="2" type="ORF">E1H14_01050</name>
</gene>
<dbReference type="AlphaFoldDB" id="A0A5A9W6D0"/>
<evidence type="ECO:0000313" key="3">
    <source>
        <dbReference type="Proteomes" id="UP000325302"/>
    </source>
</evidence>
<keyword evidence="3" id="KW-1185">Reference proteome</keyword>
<dbReference type="OrthoDB" id="9805924at2"/>
<comment type="caution">
    <text evidence="2">The sequence shown here is derived from an EMBL/GenBank/DDBJ whole genome shotgun (WGS) entry which is preliminary data.</text>
</comment>
<keyword evidence="2" id="KW-0808">Transferase</keyword>
<sequence>MCNILRYEKRHEDELLALLKNEPDWNSFTSDVAIGKFRESLLNSESYICESHGAICGYVRALVDGFGVYVSELYVAPQYRNNGYGKELLGKVRQAHLEQDVYVLSDEDLYYGKLGCKRVGSVFQL</sequence>
<dbReference type="InterPro" id="IPR000182">
    <property type="entry name" value="GNAT_dom"/>
</dbReference>
<evidence type="ECO:0000313" key="2">
    <source>
        <dbReference type="EMBL" id="KAA0876350.1"/>
    </source>
</evidence>
<proteinExistence type="predicted"/>
<dbReference type="RefSeq" id="WP_149389599.1">
    <property type="nucleotide sequence ID" value="NZ_SMRS01000001.1"/>
</dbReference>
<protein>
    <submittedName>
        <fullName evidence="2">N-acetyltransferase</fullName>
    </submittedName>
</protein>
<dbReference type="GO" id="GO:0016747">
    <property type="term" value="F:acyltransferase activity, transferring groups other than amino-acyl groups"/>
    <property type="evidence" value="ECO:0007669"/>
    <property type="project" value="InterPro"/>
</dbReference>
<accession>A0A5A9W6D0</accession>
<dbReference type="Proteomes" id="UP000325302">
    <property type="component" value="Unassembled WGS sequence"/>
</dbReference>
<organism evidence="2 3">
    <name type="scientific">Nitrincola tapanii</name>
    <dbReference type="NCBI Taxonomy" id="1708751"/>
    <lineage>
        <taxon>Bacteria</taxon>
        <taxon>Pseudomonadati</taxon>
        <taxon>Pseudomonadota</taxon>
        <taxon>Gammaproteobacteria</taxon>
        <taxon>Oceanospirillales</taxon>
        <taxon>Oceanospirillaceae</taxon>
        <taxon>Nitrincola</taxon>
    </lineage>
</organism>
<name>A0A5A9W6D0_9GAMM</name>
<dbReference type="Pfam" id="PF00583">
    <property type="entry name" value="Acetyltransf_1"/>
    <property type="match status" value="1"/>
</dbReference>